<feature type="transmembrane region" description="Helical" evidence="1">
    <location>
        <begin position="17"/>
        <end position="35"/>
    </location>
</feature>
<evidence type="ECO:0000313" key="3">
    <source>
        <dbReference type="Proteomes" id="UP000199645"/>
    </source>
</evidence>
<accession>A0A1I2MG92</accession>
<protein>
    <recommendedName>
        <fullName evidence="4">4-amino-4-deoxy-L-arabinose transferase</fullName>
    </recommendedName>
</protein>
<dbReference type="Proteomes" id="UP000199645">
    <property type="component" value="Unassembled WGS sequence"/>
</dbReference>
<feature type="transmembrane region" description="Helical" evidence="1">
    <location>
        <begin position="172"/>
        <end position="205"/>
    </location>
</feature>
<reference evidence="2 3" key="1">
    <citation type="submission" date="2016-10" db="EMBL/GenBank/DDBJ databases">
        <authorList>
            <person name="de Groot N.N."/>
        </authorList>
    </citation>
    <scope>NUCLEOTIDE SEQUENCE [LARGE SCALE GENOMIC DNA]</scope>
    <source>
        <strain evidence="2 3">DSM 43019</strain>
    </source>
</reference>
<feature type="transmembrane region" description="Helical" evidence="1">
    <location>
        <begin position="294"/>
        <end position="313"/>
    </location>
</feature>
<keyword evidence="1" id="KW-0472">Membrane</keyword>
<dbReference type="EMBL" id="FONV01000029">
    <property type="protein sequence ID" value="SFF90504.1"/>
    <property type="molecule type" value="Genomic_DNA"/>
</dbReference>
<organism evidence="2 3">
    <name type="scientific">Actinoplanes philippinensis</name>
    <dbReference type="NCBI Taxonomy" id="35752"/>
    <lineage>
        <taxon>Bacteria</taxon>
        <taxon>Bacillati</taxon>
        <taxon>Actinomycetota</taxon>
        <taxon>Actinomycetes</taxon>
        <taxon>Micromonosporales</taxon>
        <taxon>Micromonosporaceae</taxon>
        <taxon>Actinoplanes</taxon>
    </lineage>
</organism>
<dbReference type="STRING" id="35752.SAMN05421541_12937"/>
<keyword evidence="1" id="KW-1133">Transmembrane helix</keyword>
<feature type="transmembrane region" description="Helical" evidence="1">
    <location>
        <begin position="118"/>
        <end position="135"/>
    </location>
</feature>
<feature type="transmembrane region" description="Helical" evidence="1">
    <location>
        <begin position="89"/>
        <end position="111"/>
    </location>
</feature>
<feature type="transmembrane region" description="Helical" evidence="1">
    <location>
        <begin position="394"/>
        <end position="415"/>
    </location>
</feature>
<feature type="transmembrane region" description="Helical" evidence="1">
    <location>
        <begin position="225"/>
        <end position="242"/>
    </location>
</feature>
<feature type="transmembrane region" description="Helical" evidence="1">
    <location>
        <begin position="320"/>
        <end position="342"/>
    </location>
</feature>
<feature type="transmembrane region" description="Helical" evidence="1">
    <location>
        <begin position="141"/>
        <end position="160"/>
    </location>
</feature>
<name>A0A1I2MG92_9ACTN</name>
<feature type="transmembrane region" description="Helical" evidence="1">
    <location>
        <begin position="254"/>
        <end position="274"/>
    </location>
</feature>
<evidence type="ECO:0000256" key="1">
    <source>
        <dbReference type="SAM" id="Phobius"/>
    </source>
</evidence>
<gene>
    <name evidence="2" type="ORF">SAMN05421541_12937</name>
</gene>
<dbReference type="AlphaFoldDB" id="A0A1I2MG92"/>
<sequence>MAEEPGRLGRWVRSDPVRAVAIALILASVAWRAAIADRGWFSQDEFVIANRAIDTGLTPDFLLGVFNDHLMPGGLLVAWLLVRVDGLEGWPWLLMLVAAQATLSVAFYRLLRTLLRPGWALLVPLCMLLFSPLTLEVSSLWMVGLLMLPVQLAMVLAIGAQVRYARTGRHRHVISLVLAVLFGLAFDTKALLIIPLVFLLTVFLLSSGPAWASIRSAIRRFWPGWLALAAVAGAYVPYYVSLPRAELQQPGSPTGVVTFVVDLIGATLVPGLFGGPWVWEYAGDGPPLVDPPDVGVWLAWAALVALIVVTVRARASAGRAWLLLFTYVAMVTTLFVVTRLGGALGTLGALVPRYVAEVVVLAALCVGVALLGLRDRARPDDATWTVPPPLREPGAYAVGLVVAVIAAVTVSMGTLTSIARFNDNWQTKHAKNYLETAQAALVTAPPGTRLVEDTVPYQVVAGYFHPDNLQSHFFRAAPLQPVFVTEAETPSMFDEAGRIRPATVQGIDIVEGPDDGCGHQAGFGAGTRIPLRAPAPDWEWWVYVGYLSSGDSTVTLRLGEGAHEFEVRRGLNQIYFKLQGAGDAVQLTIHDPGVRLCTRDITVGKITPKAS</sequence>
<feature type="transmembrane region" description="Helical" evidence="1">
    <location>
        <begin position="354"/>
        <end position="373"/>
    </location>
</feature>
<keyword evidence="1" id="KW-0812">Transmembrane</keyword>
<evidence type="ECO:0008006" key="4">
    <source>
        <dbReference type="Google" id="ProtNLM"/>
    </source>
</evidence>
<evidence type="ECO:0000313" key="2">
    <source>
        <dbReference type="EMBL" id="SFF90504.1"/>
    </source>
</evidence>
<dbReference type="RefSeq" id="WP_373871154.1">
    <property type="nucleotide sequence ID" value="NZ_BOMT01000110.1"/>
</dbReference>
<proteinExistence type="predicted"/>
<keyword evidence="3" id="KW-1185">Reference proteome</keyword>